<evidence type="ECO:0000259" key="6">
    <source>
        <dbReference type="Pfam" id="PF02927"/>
    </source>
</evidence>
<evidence type="ECO:0000256" key="4">
    <source>
        <dbReference type="SAM" id="SignalP"/>
    </source>
</evidence>
<dbReference type="InterPro" id="IPR012341">
    <property type="entry name" value="6hp_glycosidase-like_sf"/>
</dbReference>
<gene>
    <name evidence="7" type="ORF">LPB3_06675</name>
</gene>
<dbReference type="AlphaFoldDB" id="A0A1B8TWH6"/>
<dbReference type="STRING" id="1774273.LPB03_05815"/>
<keyword evidence="7" id="KW-0378">Hydrolase</keyword>
<dbReference type="GO" id="GO:0008810">
    <property type="term" value="F:cellulase activity"/>
    <property type="evidence" value="ECO:0007669"/>
    <property type="project" value="InterPro"/>
</dbReference>
<organism evidence="7 8">
    <name type="scientific">Polaribacter vadi</name>
    <dbReference type="NCBI Taxonomy" id="1774273"/>
    <lineage>
        <taxon>Bacteria</taxon>
        <taxon>Pseudomonadati</taxon>
        <taxon>Bacteroidota</taxon>
        <taxon>Flavobacteriia</taxon>
        <taxon>Flavobacteriales</taxon>
        <taxon>Flavobacteriaceae</taxon>
    </lineage>
</organism>
<dbReference type="InterPro" id="IPR008928">
    <property type="entry name" value="6-hairpin_glycosidase_sf"/>
</dbReference>
<dbReference type="Gene3D" id="1.50.10.10">
    <property type="match status" value="1"/>
</dbReference>
<feature type="chain" id="PRO_5008615693" evidence="4">
    <location>
        <begin position="25"/>
        <end position="842"/>
    </location>
</feature>
<dbReference type="OrthoDB" id="5936802at2"/>
<dbReference type="GO" id="GO:0000272">
    <property type="term" value="P:polysaccharide catabolic process"/>
    <property type="evidence" value="ECO:0007669"/>
    <property type="project" value="UniProtKB-KW"/>
</dbReference>
<dbReference type="KEGG" id="pob:LPB03_05815"/>
<comment type="caution">
    <text evidence="7">The sequence shown here is derived from an EMBL/GenBank/DDBJ whole genome shotgun (WGS) entry which is preliminary data.</text>
</comment>
<keyword evidence="8" id="KW-1185">Reference proteome</keyword>
<dbReference type="SUPFAM" id="SSF48208">
    <property type="entry name" value="Six-hairpin glycosidases"/>
    <property type="match status" value="1"/>
</dbReference>
<dbReference type="CDD" id="cd02850">
    <property type="entry name" value="E_set_Cellulase_N"/>
    <property type="match status" value="1"/>
</dbReference>
<name>A0A1B8TWH6_9FLAO</name>
<evidence type="ECO:0000256" key="1">
    <source>
        <dbReference type="ARBA" id="ARBA00007072"/>
    </source>
</evidence>
<protein>
    <submittedName>
        <fullName evidence="7">Glycoside hydrolase</fullName>
    </submittedName>
</protein>
<evidence type="ECO:0000256" key="3">
    <source>
        <dbReference type="ARBA" id="ARBA00023326"/>
    </source>
</evidence>
<sequence>MKSIKSIKPYFYLLSFFCFSIINAQVENKKDSTHIFKINNLEYLEMRGANVMLAHDFYPESHQGGVGLIQNGIRVATNGDLRLEPTPGQWQPVPKVGKRLVDLDSQTISVKMQYPDDGKNGKGFNPIFYPNLDMKYTLKVTAEGESFKVTVDLEEPIPAEWVGKVGMNIELFPGYLFGKSYYMDNKFGIFTRQANGPGFYDSDKEFQLKPMAVGKELVISPEDNKQTLSIKNLKGNDLQLIDGRAKHSNGWFVVRSLVSAGATKNAIEWIITPNVVKEYTYKSVVQVSQVGYQTNQPKIAVIETDKNDVSSKEVSLLKVNEKGGFTEVLKEKSTLWGDFLRYRYYQFDFSKITESGMYVVKYNNEVTHAFQIAENVYDRHVWQPTLEYFLPVQMCHMRVNDRYKVWHGRCHLDDARMAPTNHNHFDGYIQGEETLTKYKSGEHVPGINVGGWHDAGDYDLRVESQASTVGGLSHIYELFDVKYDNTTINQQTKTVEMLQPDGVPDILQQIEHGALSVVGGYKSLGRFYRGIIVPHKRQYILLGDAVNHSDGDIYSKEINASDVDTLAIEKGLKGAPDDRWVFTEKNPMRELNAAADLAAASRSLRGYNDALADDCLTIAKEIWEITKPKFPVAKLSLAVELLKTTKDKKFAEFLIENTDDIEKGIDRTGWIVGPVLDLVANDNFKEKIRKSVKEYLKEVVKLGKETPYGMPYKPNIWGAGWGIQSFGVQQYYLHTCFPDIFPDTYMLNAMNFVLGVHPGVNTSSFASGVGSRSLMQAYGTTRGEHSHIPGGIGSGTALIRPDFPELLEWPFLWQQTEYVLGGGTTDYMHLILAANKLLKDKN</sequence>
<dbReference type="InterPro" id="IPR013783">
    <property type="entry name" value="Ig-like_fold"/>
</dbReference>
<dbReference type="EMBL" id="LSFM01000022">
    <property type="protein sequence ID" value="OBY64081.1"/>
    <property type="molecule type" value="Genomic_DNA"/>
</dbReference>
<feature type="signal peptide" evidence="4">
    <location>
        <begin position="1"/>
        <end position="24"/>
    </location>
</feature>
<dbReference type="InterPro" id="IPR014756">
    <property type="entry name" value="Ig_E-set"/>
</dbReference>
<proteinExistence type="inferred from homology"/>
<evidence type="ECO:0000313" key="8">
    <source>
        <dbReference type="Proteomes" id="UP000092584"/>
    </source>
</evidence>
<keyword evidence="2" id="KW-0119">Carbohydrate metabolism</keyword>
<dbReference type="RefSeq" id="WP_065318833.1">
    <property type="nucleotide sequence ID" value="NZ_CP017477.1"/>
</dbReference>
<keyword evidence="4" id="KW-0732">Signal</keyword>
<dbReference type="Proteomes" id="UP000092584">
    <property type="component" value="Unassembled WGS sequence"/>
</dbReference>
<accession>A0A1B8TWH6</accession>
<feature type="domain" description="Cellulase Ig-like" evidence="6">
    <location>
        <begin position="282"/>
        <end position="365"/>
    </location>
</feature>
<reference evidence="8" key="1">
    <citation type="submission" date="2016-02" db="EMBL/GenBank/DDBJ databases">
        <authorList>
            <person name="Shin S.-K."/>
            <person name="Yi H."/>
            <person name="Kim E."/>
        </authorList>
    </citation>
    <scope>NUCLEOTIDE SEQUENCE [LARGE SCALE GENOMIC DNA]</scope>
    <source>
        <strain evidence="8">LPB0003</strain>
    </source>
</reference>
<dbReference type="Pfam" id="PF02927">
    <property type="entry name" value="CelD_N"/>
    <property type="match status" value="1"/>
</dbReference>
<comment type="similarity">
    <text evidence="1">Belongs to the glycosyl hydrolase 9 (cellulase E) family.</text>
</comment>
<dbReference type="Pfam" id="PF00759">
    <property type="entry name" value="Glyco_hydro_9"/>
    <property type="match status" value="1"/>
</dbReference>
<evidence type="ECO:0000256" key="2">
    <source>
        <dbReference type="ARBA" id="ARBA00023277"/>
    </source>
</evidence>
<evidence type="ECO:0000259" key="5">
    <source>
        <dbReference type="Pfam" id="PF00759"/>
    </source>
</evidence>
<dbReference type="Gene3D" id="2.60.40.10">
    <property type="entry name" value="Immunoglobulins"/>
    <property type="match status" value="1"/>
</dbReference>
<evidence type="ECO:0000313" key="7">
    <source>
        <dbReference type="EMBL" id="OBY64081.1"/>
    </source>
</evidence>
<dbReference type="InterPro" id="IPR001701">
    <property type="entry name" value="Glyco_hydro_9"/>
</dbReference>
<keyword evidence="3" id="KW-0624">Polysaccharide degradation</keyword>
<feature type="domain" description="Glycoside hydrolase family 9" evidence="5">
    <location>
        <begin position="398"/>
        <end position="778"/>
    </location>
</feature>
<dbReference type="InterPro" id="IPR004197">
    <property type="entry name" value="Cellulase_Ig-like"/>
</dbReference>
<dbReference type="SUPFAM" id="SSF81296">
    <property type="entry name" value="E set domains"/>
    <property type="match status" value="1"/>
</dbReference>